<dbReference type="Pfam" id="PF00022">
    <property type="entry name" value="Actin"/>
    <property type="match status" value="1"/>
</dbReference>
<evidence type="ECO:0000256" key="1">
    <source>
        <dbReference type="ARBA" id="ARBA00022614"/>
    </source>
</evidence>
<dbReference type="InterPro" id="IPR020902">
    <property type="entry name" value="Actin/actin-like_CS"/>
</dbReference>
<dbReference type="Gene3D" id="3.90.640.10">
    <property type="entry name" value="Actin, Chain A, domain 4"/>
    <property type="match status" value="1"/>
</dbReference>
<dbReference type="InterPro" id="IPR043129">
    <property type="entry name" value="ATPase_NBD"/>
</dbReference>
<name>A0A0F6PYK3_9ZZZZ</name>
<dbReference type="InterPro" id="IPR003591">
    <property type="entry name" value="Leu-rich_rpt_typical-subtyp"/>
</dbReference>
<dbReference type="SMART" id="SM00369">
    <property type="entry name" value="LRR_TYP"/>
    <property type="match status" value="3"/>
</dbReference>
<dbReference type="PROSITE" id="PS01132">
    <property type="entry name" value="ACTINS_ACT_LIKE"/>
    <property type="match status" value="1"/>
</dbReference>
<dbReference type="SMART" id="SM00268">
    <property type="entry name" value="ACTIN"/>
    <property type="match status" value="1"/>
</dbReference>
<accession>A0A0F6PYK3</accession>
<protein>
    <submittedName>
        <fullName evidence="3">Putative actin-related protein</fullName>
    </submittedName>
</protein>
<sequence>MKLLKKAILIESGSGFTKCGYVGEDQPRSVFPTLWGKKKYRSRIDFYTPEDEKYYREQEKRGYIGEEALHLKDSLNFFYPIEKGIITDSEVMEKIWHYAFYTDLRIDPRDHPLLLTEPTLNPRSNKEIMTEVMFETFHVPALYIADESLLSLYASSRTSGCVVDIGKEITTIVPIHNRVPITNEIKKVEFGGKDVSLYLKKLMDQKGTTSGDLEDVRELKESLCYISLDPDKELVLSEKGNNIEKSYLLPDHETIIVGSERFLAPECIFDPSVIGKKSEPLDEMILEVISNCDRDIQQILYKNIVLSGGSTMFPGLKERLIKEIKEKYPKFKDLEIIAPPYRKISSWIGGSILASLKNFQDKWINKREYEDKRKRKGSTSVREVPMDYVAINRKFYMVKDGKLFLQDKNIEDILDIKGLQNLVNLRELDLSKNFKIRKIRGLENIRDLEKLNLQGTSITEIRGLGTLTNLRELNISENNVIREIKGLENLKNLEVLNLSKNSLIEIDGLENLKNLKVLNLSRNSLTEIKGLDVLTNLRILNMRDNRIKEIKGLENLTNLEELFLKRNAVYNFKEDDYIYLNKLELERCDLEPPSHMKEGIEHWKLIDQYLRDIKNLEDVKRLIREIPIDKRAELLYDLGFNAANVKIITKNNFTMEIKEFNDSNIEFGVQIMELALEFSECPSKAFDILPILYASLNRWDDMLKLYEKVIELNILTPMRLTGIIGVAFNLDRQDIIDKFVDLALKNKEFLRNPFSLSNIIYSLNIKETLKASKIALKLIKGYWNIPNKEMIMSLYVNMTYTYVVANEIDSDLDEVVVEVFSIMKKDETYFHPHIFANIAWYYLKKEQINDAIYYLKEAKNKGYLGFMKLKDSKYFRALADNPEFLKLFD</sequence>
<keyword evidence="1" id="KW-0433">Leucine-rich repeat</keyword>
<dbReference type="Pfam" id="PF12799">
    <property type="entry name" value="LRR_4"/>
    <property type="match status" value="3"/>
</dbReference>
<evidence type="ECO:0000256" key="2">
    <source>
        <dbReference type="ARBA" id="ARBA00022737"/>
    </source>
</evidence>
<dbReference type="InterPro" id="IPR025875">
    <property type="entry name" value="Leu-rich_rpt_4"/>
</dbReference>
<dbReference type="EMBL" id="KP869648">
    <property type="protein sequence ID" value="AKC94919.1"/>
    <property type="molecule type" value="Genomic_DNA"/>
</dbReference>
<dbReference type="InterPro" id="IPR032675">
    <property type="entry name" value="LRR_dom_sf"/>
</dbReference>
<dbReference type="AlphaFoldDB" id="A0A0F6PYK3"/>
<dbReference type="PROSITE" id="PS51450">
    <property type="entry name" value="LRR"/>
    <property type="match status" value="6"/>
</dbReference>
<proteinExistence type="predicted"/>
<dbReference type="SUPFAM" id="SSF52058">
    <property type="entry name" value="L domain-like"/>
    <property type="match status" value="1"/>
</dbReference>
<evidence type="ECO:0000313" key="3">
    <source>
        <dbReference type="EMBL" id="AKC94919.1"/>
    </source>
</evidence>
<dbReference type="SUPFAM" id="SSF53067">
    <property type="entry name" value="Actin-like ATPase domain"/>
    <property type="match status" value="2"/>
</dbReference>
<keyword evidence="2" id="KW-0677">Repeat</keyword>
<dbReference type="InterPro" id="IPR001611">
    <property type="entry name" value="Leu-rich_rpt"/>
</dbReference>
<dbReference type="FunFam" id="3.30.420.40:FF:000050">
    <property type="entry name" value="Actin, alpha skeletal muscle"/>
    <property type="match status" value="1"/>
</dbReference>
<dbReference type="Gene3D" id="3.80.10.10">
    <property type="entry name" value="Ribonuclease Inhibitor"/>
    <property type="match status" value="2"/>
</dbReference>
<dbReference type="PRINTS" id="PR00190">
    <property type="entry name" value="ACTIN"/>
</dbReference>
<dbReference type="InterPro" id="IPR004000">
    <property type="entry name" value="Actin"/>
</dbReference>
<reference evidence="3" key="1">
    <citation type="journal article" date="2015" name="Nature">
        <title>Complex archaea that bridge the gap between prokaryotes and eukaryotes.</title>
        <authorList>
            <person name="Spang A."/>
            <person name="Saw J.H."/>
            <person name="Jorgensen S.L."/>
            <person name="Zaremba-Niedzwiedzka K."/>
            <person name="Martijn J."/>
            <person name="Lind A.E."/>
            <person name="van Eijk R."/>
            <person name="Schleper C."/>
            <person name="Guy L."/>
            <person name="Ettema T.J."/>
        </authorList>
    </citation>
    <scope>NUCLEOTIDE SEQUENCE</scope>
</reference>
<organism evidence="3">
    <name type="scientific">uncultured organism</name>
    <dbReference type="NCBI Taxonomy" id="155900"/>
    <lineage>
        <taxon>unclassified sequences</taxon>
        <taxon>environmental samples</taxon>
    </lineage>
</organism>
<dbReference type="SMART" id="SM00365">
    <property type="entry name" value="LRR_SD22"/>
    <property type="match status" value="6"/>
</dbReference>
<dbReference type="Gene3D" id="3.30.420.40">
    <property type="match status" value="2"/>
</dbReference>
<dbReference type="PANTHER" id="PTHR11937">
    <property type="entry name" value="ACTIN"/>
    <property type="match status" value="1"/>
</dbReference>